<protein>
    <submittedName>
        <fullName evidence="2">DUF3078 domain-containing protein</fullName>
    </submittedName>
</protein>
<feature type="signal peptide" evidence="1">
    <location>
        <begin position="1"/>
        <end position="20"/>
    </location>
</feature>
<dbReference type="RefSeq" id="WP_248476132.1">
    <property type="nucleotide sequence ID" value="NZ_JALPRF010000001.1"/>
</dbReference>
<name>A0ABT0HHR9_9BACT</name>
<dbReference type="InterPro" id="IPR021428">
    <property type="entry name" value="DUF3078"/>
</dbReference>
<feature type="chain" id="PRO_5046664087" evidence="1">
    <location>
        <begin position="21"/>
        <end position="234"/>
    </location>
</feature>
<evidence type="ECO:0000256" key="1">
    <source>
        <dbReference type="SAM" id="SignalP"/>
    </source>
</evidence>
<reference evidence="2 3" key="1">
    <citation type="submission" date="2022-04" db="EMBL/GenBank/DDBJ databases">
        <title>Spirosoma sp. strain RP8 genome sequencing and assembly.</title>
        <authorList>
            <person name="Jung Y."/>
        </authorList>
    </citation>
    <scope>NUCLEOTIDE SEQUENCE [LARGE SCALE GENOMIC DNA]</scope>
    <source>
        <strain evidence="2 3">RP8</strain>
    </source>
</reference>
<keyword evidence="3" id="KW-1185">Reference proteome</keyword>
<organism evidence="2 3">
    <name type="scientific">Spirosoma liriopis</name>
    <dbReference type="NCBI Taxonomy" id="2937440"/>
    <lineage>
        <taxon>Bacteria</taxon>
        <taxon>Pseudomonadati</taxon>
        <taxon>Bacteroidota</taxon>
        <taxon>Cytophagia</taxon>
        <taxon>Cytophagales</taxon>
        <taxon>Cytophagaceae</taxon>
        <taxon>Spirosoma</taxon>
    </lineage>
</organism>
<evidence type="ECO:0000313" key="3">
    <source>
        <dbReference type="Proteomes" id="UP001202180"/>
    </source>
</evidence>
<comment type="caution">
    <text evidence="2">The sequence shown here is derived from an EMBL/GenBank/DDBJ whole genome shotgun (WGS) entry which is preliminary data.</text>
</comment>
<keyword evidence="1" id="KW-0732">Signal</keyword>
<accession>A0ABT0HHR9</accession>
<evidence type="ECO:0000313" key="2">
    <source>
        <dbReference type="EMBL" id="MCK8491422.1"/>
    </source>
</evidence>
<dbReference type="Proteomes" id="UP001202180">
    <property type="component" value="Unassembled WGS sequence"/>
</dbReference>
<proteinExistence type="predicted"/>
<dbReference type="EMBL" id="JALPRF010000001">
    <property type="protein sequence ID" value="MCK8491422.1"/>
    <property type="molecule type" value="Genomic_DNA"/>
</dbReference>
<dbReference type="Pfam" id="PF11276">
    <property type="entry name" value="DUF3078"/>
    <property type="match status" value="1"/>
</dbReference>
<sequence>MMRKYCLLVFLTLVGTAVRAQDSTRTDSVVIRRDTIVVIKDSVVTVKDTTYWQKSFNGSINFNQTSFSNWAGGGTNSISLGTLVNTRALYLKDKWSWDNTADMQLGYLIQLNDTRKSADVFMLNSVVGYKFSPKWSFSGSAAFNTFFAPGFRYDSTDRNRLRVSNFFSPALLTLALGVSFTPTNWFSLQMNPFAPRLTTLTDNRVRIAQVDGVYVPDPTATVYGVPPGRSIRLE</sequence>
<gene>
    <name evidence="2" type="ORF">M0L20_06125</name>
</gene>